<organism evidence="1 2">
    <name type="scientific">Botryobasidium botryosum (strain FD-172 SS1)</name>
    <dbReference type="NCBI Taxonomy" id="930990"/>
    <lineage>
        <taxon>Eukaryota</taxon>
        <taxon>Fungi</taxon>
        <taxon>Dikarya</taxon>
        <taxon>Basidiomycota</taxon>
        <taxon>Agaricomycotina</taxon>
        <taxon>Agaricomycetes</taxon>
        <taxon>Cantharellales</taxon>
        <taxon>Botryobasidiaceae</taxon>
        <taxon>Botryobasidium</taxon>
    </lineage>
</organism>
<keyword evidence="2" id="KW-1185">Reference proteome</keyword>
<evidence type="ECO:0000313" key="2">
    <source>
        <dbReference type="Proteomes" id="UP000027195"/>
    </source>
</evidence>
<dbReference type="Proteomes" id="UP000027195">
    <property type="component" value="Unassembled WGS sequence"/>
</dbReference>
<protein>
    <submittedName>
        <fullName evidence="1">Uncharacterized protein</fullName>
    </submittedName>
</protein>
<dbReference type="HOGENOM" id="CLU_2277026_0_0_1"/>
<reference evidence="2" key="1">
    <citation type="journal article" date="2014" name="Proc. Natl. Acad. Sci. U.S.A.">
        <title>Extensive sampling of basidiomycete genomes demonstrates inadequacy of the white-rot/brown-rot paradigm for wood decay fungi.</title>
        <authorList>
            <person name="Riley R."/>
            <person name="Salamov A.A."/>
            <person name="Brown D.W."/>
            <person name="Nagy L.G."/>
            <person name="Floudas D."/>
            <person name="Held B.W."/>
            <person name="Levasseur A."/>
            <person name="Lombard V."/>
            <person name="Morin E."/>
            <person name="Otillar R."/>
            <person name="Lindquist E.A."/>
            <person name="Sun H."/>
            <person name="LaButti K.M."/>
            <person name="Schmutz J."/>
            <person name="Jabbour D."/>
            <person name="Luo H."/>
            <person name="Baker S.E."/>
            <person name="Pisabarro A.G."/>
            <person name="Walton J.D."/>
            <person name="Blanchette R.A."/>
            <person name="Henrissat B."/>
            <person name="Martin F."/>
            <person name="Cullen D."/>
            <person name="Hibbett D.S."/>
            <person name="Grigoriev I.V."/>
        </authorList>
    </citation>
    <scope>NUCLEOTIDE SEQUENCE [LARGE SCALE GENOMIC DNA]</scope>
    <source>
        <strain evidence="2">FD-172 SS1</strain>
    </source>
</reference>
<name>A0A067MSX4_BOTB1</name>
<accession>A0A067MSX4</accession>
<dbReference type="EMBL" id="KL198020">
    <property type="protein sequence ID" value="KDQ18808.1"/>
    <property type="molecule type" value="Genomic_DNA"/>
</dbReference>
<gene>
    <name evidence="1" type="ORF">BOTBODRAFT_28312</name>
</gene>
<dbReference type="InParanoid" id="A0A067MSX4"/>
<dbReference type="AlphaFoldDB" id="A0A067MSX4"/>
<sequence length="102" mass="10868">MSNYSSPEYFPTGYPITPPTYMDNSLPMSASNAGPGGVYPTYLSNLAFANPNSIPATGYALPSSYGMPVGYPPPGISQGELSFSPSYHPTYDRPWATSTDKS</sequence>
<evidence type="ECO:0000313" key="1">
    <source>
        <dbReference type="EMBL" id="KDQ18808.1"/>
    </source>
</evidence>
<proteinExistence type="predicted"/>